<evidence type="ECO:0000313" key="2">
    <source>
        <dbReference type="Proteomes" id="UP000253099"/>
    </source>
</evidence>
<dbReference type="EMBL" id="NIZT01000030">
    <property type="protein sequence ID" value="RBQ22988.1"/>
    <property type="molecule type" value="Genomic_DNA"/>
</dbReference>
<keyword evidence="2" id="KW-1185">Reference proteome</keyword>
<sequence>MKLGKSTLNVKITGSCGNTVTVGKDILIWSNKIDNVKIDGKKAVKYSLPNNSKFTINIDGQNVVLDLKSKKPANVETATNPNYNWKNYTFTATYKGKSGINKTTKTLKVNTRIANTDVYNVDMIPVINKKYPTKAKLAKFLSNKANKNLYNKYKAYYILHRVDIS</sequence>
<gene>
    <name evidence="1" type="ORF">ALNOE001_12600</name>
</gene>
<dbReference type="AlphaFoldDB" id="A0A366M9U8"/>
<name>A0A366M9U8_9EURY</name>
<dbReference type="Proteomes" id="UP000253099">
    <property type="component" value="Unassembled WGS sequence"/>
</dbReference>
<proteinExistence type="predicted"/>
<comment type="caution">
    <text evidence="1">The sequence shown here is derived from an EMBL/GenBank/DDBJ whole genome shotgun (WGS) entry which is preliminary data.</text>
</comment>
<organism evidence="1 2">
    <name type="scientific">Candidatus Methanobinarius endosymbioticus</name>
    <dbReference type="NCBI Taxonomy" id="2006182"/>
    <lineage>
        <taxon>Archaea</taxon>
        <taxon>Methanobacteriati</taxon>
        <taxon>Methanobacteriota</taxon>
        <taxon>Methanomada group</taxon>
        <taxon>Methanobacteria</taxon>
        <taxon>Methanobacteriales</taxon>
        <taxon>Methanobacteriaceae</taxon>
        <taxon>Candidatus Methanobinarius</taxon>
    </lineage>
</organism>
<protein>
    <submittedName>
        <fullName evidence="1">Uncharacterized protein</fullName>
    </submittedName>
</protein>
<reference evidence="1 2" key="1">
    <citation type="submission" date="2018-06" db="EMBL/GenBank/DDBJ databases">
        <title>Genomic insight into two independent archaeal endosymbiosis events.</title>
        <authorList>
            <person name="Lind A.E."/>
            <person name="Lewis W.H."/>
            <person name="Spang A."/>
            <person name="Guy L."/>
            <person name="Embley M.T."/>
            <person name="Ettema T.J.G."/>
        </authorList>
    </citation>
    <scope>NUCLEOTIDE SEQUENCE [LARGE SCALE GENOMIC DNA]</scope>
    <source>
        <strain evidence="1">NOE</strain>
    </source>
</reference>
<accession>A0A366M9U8</accession>
<evidence type="ECO:0000313" key="1">
    <source>
        <dbReference type="EMBL" id="RBQ22988.1"/>
    </source>
</evidence>